<organism evidence="1 2">
    <name type="scientific">Pandoravirus japonicus</name>
    <dbReference type="NCBI Taxonomy" id="2823154"/>
    <lineage>
        <taxon>Viruses</taxon>
        <taxon>Pandoravirus</taxon>
    </lineage>
</organism>
<sequence>MGDGTKATKRGDRPPTACVARTPWWRRFRARARPVGAFPPFFPLETTRASPTPQTLFRCCWCCFFFYCCHAFSPFFSSFF</sequence>
<accession>A0A811BP94</accession>
<dbReference type="EMBL" id="LC625835">
    <property type="protein sequence ID" value="BCU02796.1"/>
    <property type="molecule type" value="Genomic_DNA"/>
</dbReference>
<evidence type="ECO:0000313" key="1">
    <source>
        <dbReference type="EMBL" id="BCU02796.1"/>
    </source>
</evidence>
<dbReference type="Proteomes" id="UP001253637">
    <property type="component" value="Segment"/>
</dbReference>
<proteinExistence type="predicted"/>
<reference evidence="1" key="1">
    <citation type="submission" date="2021-04" db="EMBL/GenBank/DDBJ databases">
        <title>Draft Genome Sequence of Pandoravirus japonicus, Isolated from the Sabaishi River of Niigata, Japan.</title>
        <authorList>
            <person name="Hosokawa N."/>
            <person name="Takahashi H."/>
            <person name="Aoki K."/>
            <person name="Takemura M."/>
        </authorList>
    </citation>
    <scope>NUCLEOTIDE SEQUENCE</scope>
</reference>
<name>A0A811BP94_9VIRU</name>
<protein>
    <submittedName>
        <fullName evidence="1">Uncharacterized protein</fullName>
    </submittedName>
</protein>
<evidence type="ECO:0000313" key="2">
    <source>
        <dbReference type="Proteomes" id="UP001253637"/>
    </source>
</evidence>